<keyword evidence="2" id="KW-1185">Reference proteome</keyword>
<comment type="caution">
    <text evidence="1">The sequence shown here is derived from an EMBL/GenBank/DDBJ whole genome shotgun (WGS) entry which is preliminary data.</text>
</comment>
<reference evidence="1" key="1">
    <citation type="submission" date="2021-02" db="EMBL/GenBank/DDBJ databases">
        <authorList>
            <consortium name="DOE Joint Genome Institute"/>
            <person name="Ahrendt S."/>
            <person name="Looney B.P."/>
            <person name="Miyauchi S."/>
            <person name="Morin E."/>
            <person name="Drula E."/>
            <person name="Courty P.E."/>
            <person name="Chicoki N."/>
            <person name="Fauchery L."/>
            <person name="Kohler A."/>
            <person name="Kuo A."/>
            <person name="Labutti K."/>
            <person name="Pangilinan J."/>
            <person name="Lipzen A."/>
            <person name="Riley R."/>
            <person name="Andreopoulos W."/>
            <person name="He G."/>
            <person name="Johnson J."/>
            <person name="Barry K.W."/>
            <person name="Grigoriev I.V."/>
            <person name="Nagy L."/>
            <person name="Hibbett D."/>
            <person name="Henrissat B."/>
            <person name="Matheny P.B."/>
            <person name="Labbe J."/>
            <person name="Martin F."/>
        </authorList>
    </citation>
    <scope>NUCLEOTIDE SEQUENCE</scope>
    <source>
        <strain evidence="1">FP105234-sp</strain>
    </source>
</reference>
<name>A0ACB8R2A9_9AGAM</name>
<reference evidence="1" key="2">
    <citation type="journal article" date="2022" name="New Phytol.">
        <title>Evolutionary transition to the ectomycorrhizal habit in the genomes of a hyperdiverse lineage of mushroom-forming fungi.</title>
        <authorList>
            <person name="Looney B."/>
            <person name="Miyauchi S."/>
            <person name="Morin E."/>
            <person name="Drula E."/>
            <person name="Courty P.E."/>
            <person name="Kohler A."/>
            <person name="Kuo A."/>
            <person name="LaButti K."/>
            <person name="Pangilinan J."/>
            <person name="Lipzen A."/>
            <person name="Riley R."/>
            <person name="Andreopoulos W."/>
            <person name="He G."/>
            <person name="Johnson J."/>
            <person name="Nolan M."/>
            <person name="Tritt A."/>
            <person name="Barry K.W."/>
            <person name="Grigoriev I.V."/>
            <person name="Nagy L.G."/>
            <person name="Hibbett D."/>
            <person name="Henrissat B."/>
            <person name="Matheny P.B."/>
            <person name="Labbe J."/>
            <person name="Martin F.M."/>
        </authorList>
    </citation>
    <scope>NUCLEOTIDE SEQUENCE</scope>
    <source>
        <strain evidence="1">FP105234-sp</strain>
    </source>
</reference>
<dbReference type="Proteomes" id="UP000814033">
    <property type="component" value="Unassembled WGS sequence"/>
</dbReference>
<organism evidence="1 2">
    <name type="scientific">Auriscalpium vulgare</name>
    <dbReference type="NCBI Taxonomy" id="40419"/>
    <lineage>
        <taxon>Eukaryota</taxon>
        <taxon>Fungi</taxon>
        <taxon>Dikarya</taxon>
        <taxon>Basidiomycota</taxon>
        <taxon>Agaricomycotina</taxon>
        <taxon>Agaricomycetes</taxon>
        <taxon>Russulales</taxon>
        <taxon>Auriscalpiaceae</taxon>
        <taxon>Auriscalpium</taxon>
    </lineage>
</organism>
<evidence type="ECO:0000313" key="2">
    <source>
        <dbReference type="Proteomes" id="UP000814033"/>
    </source>
</evidence>
<accession>A0ACB8R2A9</accession>
<sequence length="946" mass="104735">MAQDSAHIRFRAEPIAPVPASHHCLTPDYVEHQYSNHMHNPRTKFKAQGTGNHTPTQTMVQSQLVNPMHQLRLGTPGLATAVTAELGEHGQIHNDKIFDILFTPESFIQEDAREGLAEIVKTLDEAGYFINEGGEGGEPTEPTAPLTDKQQRLQELQKNYNKNEKSLASYLDEIGNGIGEIGGLPSPRLFSAILSGEAAKGASEKFKPDIAAVRRELVDKFRYWHESEVLVEITKKQANAGLSKTMMEKMALKFRTQFGLRHVIGIGIHDKKITAYYMDRCGLVMATRLMTSELLVRIVGTLLFAPVEHLGRDLTIGLTIKMSTASIMMGGVQFEFVRYLHQDLSVRGRGLSMALVKHRNVYFVIRDFWADVSREITGAGVLRECEEAGATGVLRLLGSEVVPVGDNTVTSAIQAIRDGRDGRVEVREHRRELLGPMCRPLHSFHSIAELVQSLMDVTEGLEDLRSLGYIHREVTLANLAIADPNHMDTVKRFKPQVPGDTALNMDMEPEGAFVPAAASAHHAPREPACGVIVDVDHVMHVEREDSIAIADAPRPETIAFMAMELIEKPETTPSEKHDLESLFWILIWLCSTYNGEKGPRLVGQEQVWSWSKPAISRKQRMAIVLNKQGALGRGYAGVTADFAPEFKCLEPLACRLYDILFPEGSQSRSTWQVSLSYVTHADFITAFQDTLDELHGTPALSPALSALDLEMVVDEEITANESSNRRRSYDEAFASPRPFVPIPVPAHIADAGSIVGEGLRCRTVIGSTGETLRLVDPSGDVPDSPVPRKRARKEKEPGKYVHFYDKEPGAAEAAEVAEVAEAAEAAEEAEARETPLETARSQLSIIEDTIQVMQGETDAVEVQYLTGHMGSITVEDMLRLKNRIRKAIADIEKLAEEEGGDEGEDLSEEEYEDEYSDYENDVDVDVRFKSSYDRTGAPSDLRVTKT</sequence>
<proteinExistence type="predicted"/>
<dbReference type="EMBL" id="MU276548">
    <property type="protein sequence ID" value="KAI0038261.1"/>
    <property type="molecule type" value="Genomic_DNA"/>
</dbReference>
<evidence type="ECO:0000313" key="1">
    <source>
        <dbReference type="EMBL" id="KAI0038261.1"/>
    </source>
</evidence>
<protein>
    <submittedName>
        <fullName evidence="1">Uncharacterized protein</fullName>
    </submittedName>
</protein>
<gene>
    <name evidence="1" type="ORF">FA95DRAFT_1578311</name>
</gene>